<proteinExistence type="predicted"/>
<protein>
    <submittedName>
        <fullName evidence="1">Uncharacterized protein</fullName>
    </submittedName>
</protein>
<evidence type="ECO:0000313" key="2">
    <source>
        <dbReference type="Proteomes" id="UP000593565"/>
    </source>
</evidence>
<accession>A0A7J6AJ05</accession>
<organism evidence="1 2">
    <name type="scientific">Ameiurus melas</name>
    <name type="common">Black bullhead</name>
    <name type="synonym">Silurus melas</name>
    <dbReference type="NCBI Taxonomy" id="219545"/>
    <lineage>
        <taxon>Eukaryota</taxon>
        <taxon>Metazoa</taxon>
        <taxon>Chordata</taxon>
        <taxon>Craniata</taxon>
        <taxon>Vertebrata</taxon>
        <taxon>Euteleostomi</taxon>
        <taxon>Actinopterygii</taxon>
        <taxon>Neopterygii</taxon>
        <taxon>Teleostei</taxon>
        <taxon>Ostariophysi</taxon>
        <taxon>Siluriformes</taxon>
        <taxon>Ictaluridae</taxon>
        <taxon>Ameiurus</taxon>
    </lineage>
</organism>
<keyword evidence="2" id="KW-1185">Reference proteome</keyword>
<name>A0A7J6AJ05_AMEME</name>
<evidence type="ECO:0000313" key="1">
    <source>
        <dbReference type="EMBL" id="KAF4082803.1"/>
    </source>
</evidence>
<dbReference type="EMBL" id="JAAGNN010000011">
    <property type="protein sequence ID" value="KAF4082803.1"/>
    <property type="molecule type" value="Genomic_DNA"/>
</dbReference>
<dbReference type="Proteomes" id="UP000593565">
    <property type="component" value="Unassembled WGS sequence"/>
</dbReference>
<gene>
    <name evidence="1" type="ORF">AMELA_G00132520</name>
</gene>
<sequence>MGNTVSEVDNNIYYRRLLRFSESSHLIPDVGIDESLVKYSGLNSAAELESSITRVLGHKSRKTPDYVESLGSALTDFKRVSNAVGLGGLVLSMDLELIITGLKNKTESKHSTLGMMRRVFAEEKASGVRDSMDEYLKRLCMNLHRPTRALEETERLEKQLSEQLTRLKNSMLHDNQMSSRSLKHWANGAAFHLQMLLHAARLKIQCTTERKAQLQVHLASINTVLDSYQFDLEELIKQYKTYKKSTISFYQPGCPFPNFTLIVEDEELERVATREAFVEYPRNMSSDEYVDYMFDNWSQLKEVKSYFSDLKEKVKDLILENYEFNLQKVLPFSIP</sequence>
<comment type="caution">
    <text evidence="1">The sequence shown here is derived from an EMBL/GenBank/DDBJ whole genome shotgun (WGS) entry which is preliminary data.</text>
</comment>
<reference evidence="1 2" key="1">
    <citation type="submission" date="2020-02" db="EMBL/GenBank/DDBJ databases">
        <title>A chromosome-scale genome assembly of the black bullhead catfish (Ameiurus melas).</title>
        <authorList>
            <person name="Wen M."/>
            <person name="Zham M."/>
            <person name="Cabau C."/>
            <person name="Klopp C."/>
            <person name="Donnadieu C."/>
            <person name="Roques C."/>
            <person name="Bouchez O."/>
            <person name="Lampietro C."/>
            <person name="Jouanno E."/>
            <person name="Herpin A."/>
            <person name="Louis A."/>
            <person name="Berthelot C."/>
            <person name="Parey E."/>
            <person name="Roest-Crollius H."/>
            <person name="Braasch I."/>
            <person name="Postlethwait J."/>
            <person name="Robinson-Rechavi M."/>
            <person name="Echchiki A."/>
            <person name="Begum T."/>
            <person name="Montfort J."/>
            <person name="Schartl M."/>
            <person name="Bobe J."/>
            <person name="Guiguen Y."/>
        </authorList>
    </citation>
    <scope>NUCLEOTIDE SEQUENCE [LARGE SCALE GENOMIC DNA]</scope>
    <source>
        <strain evidence="1">M_S1</strain>
        <tissue evidence="1">Blood</tissue>
    </source>
</reference>
<dbReference type="AlphaFoldDB" id="A0A7J6AJ05"/>